<organism evidence="7 8">
    <name type="scientific">Strigomonas culicis</name>
    <dbReference type="NCBI Taxonomy" id="28005"/>
    <lineage>
        <taxon>Eukaryota</taxon>
        <taxon>Discoba</taxon>
        <taxon>Euglenozoa</taxon>
        <taxon>Kinetoplastea</taxon>
        <taxon>Metakinetoplastina</taxon>
        <taxon>Trypanosomatida</taxon>
        <taxon>Trypanosomatidae</taxon>
        <taxon>Strigomonadinae</taxon>
        <taxon>Strigomonas</taxon>
    </lineage>
</organism>
<protein>
    <submittedName>
        <fullName evidence="7">Protein transport protein SEC13</fullName>
    </submittedName>
</protein>
<dbReference type="PANTHER" id="PTHR11024:SF5">
    <property type="entry name" value="TRANSPORT PROTEIN SEC13, PUTATIVE-RELATED"/>
    <property type="match status" value="1"/>
</dbReference>
<dbReference type="InterPro" id="IPR037363">
    <property type="entry name" value="Sec13/Seh1_fam"/>
</dbReference>
<proteinExistence type="inferred from homology"/>
<keyword evidence="4" id="KW-0677">Repeat</keyword>
<dbReference type="SMART" id="SM00320">
    <property type="entry name" value="WD40"/>
    <property type="match status" value="6"/>
</dbReference>
<dbReference type="InterPro" id="IPR001680">
    <property type="entry name" value="WD40_rpt"/>
</dbReference>
<comment type="similarity">
    <text evidence="1">Belongs to the WD repeat SEC13 family.</text>
</comment>
<gene>
    <name evidence="7" type="ORF">STCU_05124</name>
</gene>
<comment type="caution">
    <text evidence="7">The sequence shown here is derived from an EMBL/GenBank/DDBJ whole genome shotgun (WGS) entry which is preliminary data.</text>
</comment>
<feature type="repeat" description="WD" evidence="6">
    <location>
        <begin position="102"/>
        <end position="134"/>
    </location>
</feature>
<dbReference type="GO" id="GO:0030127">
    <property type="term" value="C:COPII vesicle coat"/>
    <property type="evidence" value="ECO:0007669"/>
    <property type="project" value="TreeGrafter"/>
</dbReference>
<evidence type="ECO:0000256" key="5">
    <source>
        <dbReference type="ARBA" id="ARBA00022927"/>
    </source>
</evidence>
<dbReference type="PANTHER" id="PTHR11024">
    <property type="entry name" value="NUCLEAR PORE COMPLEX PROTEIN SEC13 / SEH1 FAMILY MEMBER"/>
    <property type="match status" value="1"/>
</dbReference>
<evidence type="ECO:0000313" key="7">
    <source>
        <dbReference type="EMBL" id="EPY28452.1"/>
    </source>
</evidence>
<evidence type="ECO:0000256" key="3">
    <source>
        <dbReference type="ARBA" id="ARBA00022574"/>
    </source>
</evidence>
<dbReference type="GO" id="GO:0090114">
    <property type="term" value="P:COPII-coated vesicle budding"/>
    <property type="evidence" value="ECO:0007669"/>
    <property type="project" value="TreeGrafter"/>
</dbReference>
<evidence type="ECO:0000256" key="6">
    <source>
        <dbReference type="PROSITE-ProRule" id="PRU00221"/>
    </source>
</evidence>
<keyword evidence="8" id="KW-1185">Reference proteome</keyword>
<reference evidence="7 8" key="1">
    <citation type="journal article" date="2013" name="PLoS ONE">
        <title>Predicting the Proteins of Angomonas deanei, Strigomonas culicis and Their Respective Endosymbionts Reveals New Aspects of the Trypanosomatidae Family.</title>
        <authorList>
            <person name="Motta M.C."/>
            <person name="Martins A.C."/>
            <person name="de Souza S.S."/>
            <person name="Catta-Preta C.M."/>
            <person name="Silva R."/>
            <person name="Klein C.C."/>
            <person name="de Almeida L.G."/>
            <person name="de Lima Cunha O."/>
            <person name="Ciapina L.P."/>
            <person name="Brocchi M."/>
            <person name="Colabardini A.C."/>
            <person name="de Araujo Lima B."/>
            <person name="Machado C.R."/>
            <person name="de Almeida Soares C.M."/>
            <person name="Probst C.M."/>
            <person name="de Menezes C.B."/>
            <person name="Thompson C.E."/>
            <person name="Bartholomeu D.C."/>
            <person name="Gradia D.F."/>
            <person name="Pavoni D.P."/>
            <person name="Grisard E.C."/>
            <person name="Fantinatti-Garboggini F."/>
            <person name="Marchini F.K."/>
            <person name="Rodrigues-Luiz G.F."/>
            <person name="Wagner G."/>
            <person name="Goldman G.H."/>
            <person name="Fietto J.L."/>
            <person name="Elias M.C."/>
            <person name="Goldman M.H."/>
            <person name="Sagot M.F."/>
            <person name="Pereira M."/>
            <person name="Stoco P.H."/>
            <person name="de Mendonca-Neto R.P."/>
            <person name="Teixeira S.M."/>
            <person name="Maciel T.E."/>
            <person name="de Oliveira Mendes T.A."/>
            <person name="Urmenyi T.P."/>
            <person name="de Souza W."/>
            <person name="Schenkman S."/>
            <person name="de Vasconcelos A.T."/>
        </authorList>
    </citation>
    <scope>NUCLEOTIDE SEQUENCE [LARGE SCALE GENOMIC DNA]</scope>
</reference>
<sequence>MYTASVNTAPQEQEHKDLIHDTQFDFYGQLLATAGSDRTVGVYTAAGGPLRRIATLSGHDGPVWAVKWAHPRFGKIVASGSYDQKAILWKEQAQGWGPIHVISVHRGSVNAVDWAPDIYGPILATASSDGTIAVTPYRGGVWQDSVRVSNNSNHIAHAMGATCVSFAPFKTAIAGRLLLASGGRDGRVRIWTSLLRDGVEEPFTFCQALENHQDWVYDVSFSPMSSSLPYLLLASCGKDNCVIIYREMWDELAAGFEEDRATSWEQSVVKFDNPCWKVSWSPSGEKLIVTTASAEVFVLYEGSDFVEPWIKVPLSSFENQ</sequence>
<keyword evidence="5" id="KW-0653">Protein transport</keyword>
<keyword evidence="2" id="KW-0813">Transport</keyword>
<dbReference type="OrthoDB" id="364224at2759"/>
<dbReference type="AlphaFoldDB" id="S9UCB2"/>
<name>S9UCB2_9TRYP</name>
<dbReference type="EMBL" id="ATMH01005124">
    <property type="protein sequence ID" value="EPY28452.1"/>
    <property type="molecule type" value="Genomic_DNA"/>
</dbReference>
<dbReference type="Proteomes" id="UP000015354">
    <property type="component" value="Unassembled WGS sequence"/>
</dbReference>
<dbReference type="InterPro" id="IPR036322">
    <property type="entry name" value="WD40_repeat_dom_sf"/>
</dbReference>
<evidence type="ECO:0000313" key="8">
    <source>
        <dbReference type="Proteomes" id="UP000015354"/>
    </source>
</evidence>
<dbReference type="SUPFAM" id="SSF50978">
    <property type="entry name" value="WD40 repeat-like"/>
    <property type="match status" value="1"/>
</dbReference>
<dbReference type="GO" id="GO:0005198">
    <property type="term" value="F:structural molecule activity"/>
    <property type="evidence" value="ECO:0007669"/>
    <property type="project" value="InterPro"/>
</dbReference>
<dbReference type="InterPro" id="IPR015943">
    <property type="entry name" value="WD40/YVTN_repeat-like_dom_sf"/>
</dbReference>
<dbReference type="PROSITE" id="PS50082">
    <property type="entry name" value="WD_REPEATS_2"/>
    <property type="match status" value="2"/>
</dbReference>
<dbReference type="Pfam" id="PF00400">
    <property type="entry name" value="WD40"/>
    <property type="match status" value="5"/>
</dbReference>
<feature type="repeat" description="WD" evidence="6">
    <location>
        <begin position="56"/>
        <end position="90"/>
    </location>
</feature>
<evidence type="ECO:0000256" key="4">
    <source>
        <dbReference type="ARBA" id="ARBA00022737"/>
    </source>
</evidence>
<keyword evidence="3 6" id="KW-0853">WD repeat</keyword>
<dbReference type="Gene3D" id="2.130.10.10">
    <property type="entry name" value="YVTN repeat-like/Quinoprotein amine dehydrogenase"/>
    <property type="match status" value="1"/>
</dbReference>
<accession>S9UCB2</accession>
<evidence type="ECO:0000256" key="2">
    <source>
        <dbReference type="ARBA" id="ARBA00022448"/>
    </source>
</evidence>
<dbReference type="GO" id="GO:0006606">
    <property type="term" value="P:protein import into nucleus"/>
    <property type="evidence" value="ECO:0007669"/>
    <property type="project" value="TreeGrafter"/>
</dbReference>
<evidence type="ECO:0000256" key="1">
    <source>
        <dbReference type="ARBA" id="ARBA00010102"/>
    </source>
</evidence>
<dbReference type="GO" id="GO:0031080">
    <property type="term" value="C:nuclear pore outer ring"/>
    <property type="evidence" value="ECO:0007669"/>
    <property type="project" value="TreeGrafter"/>
</dbReference>